<dbReference type="InterPro" id="IPR014729">
    <property type="entry name" value="Rossmann-like_a/b/a_fold"/>
</dbReference>
<evidence type="ECO:0000256" key="3">
    <source>
        <dbReference type="ARBA" id="ARBA00009014"/>
    </source>
</evidence>
<dbReference type="GO" id="GO:0009435">
    <property type="term" value="P:NAD+ biosynthetic process"/>
    <property type="evidence" value="ECO:0007669"/>
    <property type="project" value="UniProtKB-UniRule"/>
</dbReference>
<accession>A0A317FGY0</accession>
<gene>
    <name evidence="11" type="primary">nadD</name>
    <name evidence="14" type="ORF">DFH01_03325</name>
</gene>
<keyword evidence="7 11" id="KW-0547">Nucleotide-binding</keyword>
<evidence type="ECO:0000256" key="10">
    <source>
        <dbReference type="ARBA" id="ARBA00048721"/>
    </source>
</evidence>
<dbReference type="GO" id="GO:0005524">
    <property type="term" value="F:ATP binding"/>
    <property type="evidence" value="ECO:0007669"/>
    <property type="project" value="UniProtKB-KW"/>
</dbReference>
<dbReference type="Pfam" id="PF01467">
    <property type="entry name" value="CTP_transf_like"/>
    <property type="match status" value="1"/>
</dbReference>
<dbReference type="NCBIfam" id="NF000843">
    <property type="entry name" value="PRK00071.2-2"/>
    <property type="match status" value="1"/>
</dbReference>
<sequence length="254" mass="27885">MWTSASVEFSCAFAAPRHPGVTPNHRGDRRRRRIGLLGGSFNPAHAGHRHVAERVRRALRLDEIWLMVSPGNPLKPRAGMAPLADRLASARAIADGRRIIATDIEARLGTRYTQDTLRELHRRFPRSRFVFVIGADNLVQLPRWQGWTRLAARTPIAVLPRPRWTRKALASKAAKRLARHRRRPGALLAGPPPAHAPSSHAPWAFVPAAEHPASATAIRAAAARAPSRAPAPRPAAMRRAMPSPRMQAAAPAAR</sequence>
<dbReference type="CDD" id="cd02165">
    <property type="entry name" value="NMNAT"/>
    <property type="match status" value="1"/>
</dbReference>
<comment type="similarity">
    <text evidence="3 11">Belongs to the NadD family.</text>
</comment>
<dbReference type="AlphaFoldDB" id="A0A317FGY0"/>
<keyword evidence="5 11" id="KW-0808">Transferase</keyword>
<dbReference type="SUPFAM" id="SSF52374">
    <property type="entry name" value="Nucleotidylyl transferase"/>
    <property type="match status" value="1"/>
</dbReference>
<dbReference type="Proteomes" id="UP000245765">
    <property type="component" value="Unassembled WGS sequence"/>
</dbReference>
<keyword evidence="8 11" id="KW-0067">ATP-binding</keyword>
<evidence type="ECO:0000256" key="9">
    <source>
        <dbReference type="ARBA" id="ARBA00023027"/>
    </source>
</evidence>
<comment type="caution">
    <text evidence="14">The sequence shown here is derived from an EMBL/GenBank/DDBJ whole genome shotgun (WGS) entry which is preliminary data.</text>
</comment>
<dbReference type="Gene3D" id="3.40.50.620">
    <property type="entry name" value="HUPs"/>
    <property type="match status" value="1"/>
</dbReference>
<evidence type="ECO:0000256" key="11">
    <source>
        <dbReference type="HAMAP-Rule" id="MF_00244"/>
    </source>
</evidence>
<dbReference type="EMBL" id="QGNA01000001">
    <property type="protein sequence ID" value="PWS38334.1"/>
    <property type="molecule type" value="Genomic_DNA"/>
</dbReference>
<comment type="pathway">
    <text evidence="2 11">Cofactor biosynthesis; NAD(+) biosynthesis; deamido-NAD(+) from nicotinate D-ribonucleotide: step 1/1.</text>
</comment>
<dbReference type="OrthoDB" id="5295945at2"/>
<dbReference type="HAMAP" id="MF_00244">
    <property type="entry name" value="NaMN_adenylyltr"/>
    <property type="match status" value="1"/>
</dbReference>
<dbReference type="GO" id="GO:0004515">
    <property type="term" value="F:nicotinate-nucleotide adenylyltransferase activity"/>
    <property type="evidence" value="ECO:0007669"/>
    <property type="project" value="UniProtKB-UniRule"/>
</dbReference>
<comment type="catalytic activity">
    <reaction evidence="10 11">
        <text>nicotinate beta-D-ribonucleotide + ATP + H(+) = deamido-NAD(+) + diphosphate</text>
        <dbReference type="Rhea" id="RHEA:22860"/>
        <dbReference type="ChEBI" id="CHEBI:15378"/>
        <dbReference type="ChEBI" id="CHEBI:30616"/>
        <dbReference type="ChEBI" id="CHEBI:33019"/>
        <dbReference type="ChEBI" id="CHEBI:57502"/>
        <dbReference type="ChEBI" id="CHEBI:58437"/>
        <dbReference type="EC" id="2.7.7.18"/>
    </reaction>
</comment>
<evidence type="ECO:0000313" key="14">
    <source>
        <dbReference type="EMBL" id="PWS38334.1"/>
    </source>
</evidence>
<name>A0A317FGY0_9PROT</name>
<proteinExistence type="inferred from homology"/>
<organism evidence="14 15">
    <name type="scientific">Falsiroseomonas bella</name>
    <dbReference type="NCBI Taxonomy" id="2184016"/>
    <lineage>
        <taxon>Bacteria</taxon>
        <taxon>Pseudomonadati</taxon>
        <taxon>Pseudomonadota</taxon>
        <taxon>Alphaproteobacteria</taxon>
        <taxon>Acetobacterales</taxon>
        <taxon>Roseomonadaceae</taxon>
        <taxon>Falsiroseomonas</taxon>
    </lineage>
</organism>
<dbReference type="PANTHER" id="PTHR39321">
    <property type="entry name" value="NICOTINATE-NUCLEOTIDE ADENYLYLTRANSFERASE-RELATED"/>
    <property type="match status" value="1"/>
</dbReference>
<evidence type="ECO:0000256" key="7">
    <source>
        <dbReference type="ARBA" id="ARBA00022741"/>
    </source>
</evidence>
<keyword evidence="4 11" id="KW-0662">Pyridine nucleotide biosynthesis</keyword>
<keyword evidence="9 11" id="KW-0520">NAD</keyword>
<evidence type="ECO:0000256" key="2">
    <source>
        <dbReference type="ARBA" id="ARBA00005019"/>
    </source>
</evidence>
<evidence type="ECO:0000256" key="5">
    <source>
        <dbReference type="ARBA" id="ARBA00022679"/>
    </source>
</evidence>
<keyword evidence="15" id="KW-1185">Reference proteome</keyword>
<evidence type="ECO:0000256" key="8">
    <source>
        <dbReference type="ARBA" id="ARBA00022840"/>
    </source>
</evidence>
<feature type="region of interest" description="Disordered" evidence="12">
    <location>
        <begin position="174"/>
        <end position="201"/>
    </location>
</feature>
<keyword evidence="6 11" id="KW-0548">Nucleotidyltransferase</keyword>
<feature type="compositionally biased region" description="Basic residues" evidence="12">
    <location>
        <begin position="174"/>
        <end position="184"/>
    </location>
</feature>
<dbReference type="PANTHER" id="PTHR39321:SF3">
    <property type="entry name" value="PHOSPHOPANTETHEINE ADENYLYLTRANSFERASE"/>
    <property type="match status" value="1"/>
</dbReference>
<protein>
    <recommendedName>
        <fullName evidence="11">Probable nicotinate-nucleotide adenylyltransferase</fullName>
        <ecNumber evidence="11">2.7.7.18</ecNumber>
    </recommendedName>
    <alternativeName>
        <fullName evidence="11">Deamido-NAD(+) diphosphorylase</fullName>
    </alternativeName>
    <alternativeName>
        <fullName evidence="11">Deamido-NAD(+) pyrophosphorylase</fullName>
    </alternativeName>
    <alternativeName>
        <fullName evidence="11">Nicotinate mononucleotide adenylyltransferase</fullName>
        <shortName evidence="11">NaMN adenylyltransferase</shortName>
    </alternativeName>
</protein>
<evidence type="ECO:0000259" key="13">
    <source>
        <dbReference type="Pfam" id="PF01467"/>
    </source>
</evidence>
<evidence type="ECO:0000256" key="4">
    <source>
        <dbReference type="ARBA" id="ARBA00022642"/>
    </source>
</evidence>
<dbReference type="InterPro" id="IPR005248">
    <property type="entry name" value="NadD/NMNAT"/>
</dbReference>
<evidence type="ECO:0000256" key="6">
    <source>
        <dbReference type="ARBA" id="ARBA00022695"/>
    </source>
</evidence>
<dbReference type="NCBIfam" id="TIGR00482">
    <property type="entry name" value="nicotinate (nicotinamide) nucleotide adenylyltransferase"/>
    <property type="match status" value="1"/>
</dbReference>
<feature type="region of interest" description="Disordered" evidence="12">
    <location>
        <begin position="215"/>
        <end position="254"/>
    </location>
</feature>
<evidence type="ECO:0000313" key="15">
    <source>
        <dbReference type="Proteomes" id="UP000245765"/>
    </source>
</evidence>
<dbReference type="UniPathway" id="UPA00253">
    <property type="reaction ID" value="UER00332"/>
</dbReference>
<reference evidence="15" key="1">
    <citation type="submission" date="2018-05" db="EMBL/GenBank/DDBJ databases">
        <authorList>
            <person name="Du Z."/>
            <person name="Wang X."/>
        </authorList>
    </citation>
    <scope>NUCLEOTIDE SEQUENCE [LARGE SCALE GENOMIC DNA]</scope>
    <source>
        <strain evidence="15">CQN31</strain>
    </source>
</reference>
<evidence type="ECO:0000256" key="1">
    <source>
        <dbReference type="ARBA" id="ARBA00002324"/>
    </source>
</evidence>
<feature type="domain" description="Cytidyltransferase-like" evidence="13">
    <location>
        <begin position="36"/>
        <end position="220"/>
    </location>
</feature>
<dbReference type="EC" id="2.7.7.18" evidence="11"/>
<evidence type="ECO:0000256" key="12">
    <source>
        <dbReference type="SAM" id="MobiDB-lite"/>
    </source>
</evidence>
<comment type="function">
    <text evidence="1 11">Catalyzes the reversible adenylation of nicotinate mononucleotide (NaMN) to nicotinic acid adenine dinucleotide (NaAD).</text>
</comment>
<dbReference type="InterPro" id="IPR004821">
    <property type="entry name" value="Cyt_trans-like"/>
</dbReference>